<dbReference type="SUPFAM" id="SSF54495">
    <property type="entry name" value="UBC-like"/>
    <property type="match status" value="1"/>
</dbReference>
<dbReference type="AlphaFoldDB" id="A0A8K0XMY6"/>
<dbReference type="OrthoDB" id="47801at2759"/>
<dbReference type="EMBL" id="JAEVFJ010000025">
    <property type="protein sequence ID" value="KAH8094716.1"/>
    <property type="molecule type" value="Genomic_DNA"/>
</dbReference>
<dbReference type="GO" id="GO:0016740">
    <property type="term" value="F:transferase activity"/>
    <property type="evidence" value="ECO:0007669"/>
    <property type="project" value="UniProtKB-KW"/>
</dbReference>
<dbReference type="Pfam" id="PF00179">
    <property type="entry name" value="UQ_con"/>
    <property type="match status" value="1"/>
</dbReference>
<feature type="region of interest" description="Disordered" evidence="3">
    <location>
        <begin position="324"/>
        <end position="353"/>
    </location>
</feature>
<reference evidence="5" key="1">
    <citation type="journal article" date="2021" name="New Phytol.">
        <title>Evolutionary innovations through gain and loss of genes in the ectomycorrhizal Boletales.</title>
        <authorList>
            <person name="Wu G."/>
            <person name="Miyauchi S."/>
            <person name="Morin E."/>
            <person name="Kuo A."/>
            <person name="Drula E."/>
            <person name="Varga T."/>
            <person name="Kohler A."/>
            <person name="Feng B."/>
            <person name="Cao Y."/>
            <person name="Lipzen A."/>
            <person name="Daum C."/>
            <person name="Hundley H."/>
            <person name="Pangilinan J."/>
            <person name="Johnson J."/>
            <person name="Barry K."/>
            <person name="LaButti K."/>
            <person name="Ng V."/>
            <person name="Ahrendt S."/>
            <person name="Min B."/>
            <person name="Choi I.G."/>
            <person name="Park H."/>
            <person name="Plett J.M."/>
            <person name="Magnuson J."/>
            <person name="Spatafora J.W."/>
            <person name="Nagy L.G."/>
            <person name="Henrissat B."/>
            <person name="Grigoriev I.V."/>
            <person name="Yang Z.L."/>
            <person name="Xu J."/>
            <person name="Martin F.M."/>
        </authorList>
    </citation>
    <scope>NUCLEOTIDE SEQUENCE</scope>
    <source>
        <strain evidence="5">KKN 215</strain>
    </source>
</reference>
<dbReference type="InterPro" id="IPR000608">
    <property type="entry name" value="UBC"/>
</dbReference>
<dbReference type="Gene3D" id="3.10.110.10">
    <property type="entry name" value="Ubiquitin Conjugating Enzyme"/>
    <property type="match status" value="1"/>
</dbReference>
<name>A0A8K0XMY6_9AGAR</name>
<evidence type="ECO:0000313" key="6">
    <source>
        <dbReference type="Proteomes" id="UP000813824"/>
    </source>
</evidence>
<feature type="region of interest" description="Disordered" evidence="3">
    <location>
        <begin position="1"/>
        <end position="30"/>
    </location>
</feature>
<proteinExistence type="predicted"/>
<dbReference type="PANTHER" id="PTHR46116">
    <property type="entry name" value="(E3-INDEPENDENT) E2 UBIQUITIN-CONJUGATING ENZYME"/>
    <property type="match status" value="1"/>
</dbReference>
<feature type="compositionally biased region" description="Polar residues" evidence="3">
    <location>
        <begin position="70"/>
        <end position="79"/>
    </location>
</feature>
<feature type="region of interest" description="Disordered" evidence="3">
    <location>
        <begin position="268"/>
        <end position="292"/>
    </location>
</feature>
<gene>
    <name evidence="5" type="ORF">BXZ70DRAFT_896654</name>
</gene>
<feature type="domain" description="UBC core" evidence="4">
    <location>
        <begin position="637"/>
        <end position="797"/>
    </location>
</feature>
<dbReference type="InterPro" id="IPR016135">
    <property type="entry name" value="UBQ-conjugating_enzyme/RWD"/>
</dbReference>
<sequence>MPAQKRRATAKSSLERPSTKRTRNDDSTAHEVIELLDDDESMESIMARIQEQERNEVLMRQLDKELNGSAGPSGSTSQSTVDQAVIAFDGEDDEALARRLAAEWEQEDSIPMDVDPDSNEPLPSNSDGATRDKSLASTSQSSRHETGPRPSAEDDLLSHRNLFVHTRRCTNCGADIDSPRGYVTYTPQVPPPSLIRLLHTSCSSCKTNHCRGCFSPVECSLTCNGNKSNSPSTCAVINCCAEVRAIAVFEALGGFDRVYIAEQATADTRAKEATANRRSTSGTIGSVGPGGTGYGTGSSSGYSSWGAASWGHISDDLSDPYGYSGGAHGRGRGRGRGSVAASPHRRNVAANGQSSSFATKTLAAHWDEILVRALSTITTFLPAPYSDDAQTYDILPHNTIPPLILMSKLPELLGVLLRNDSITDWTARSEVYSAMLGLLRRFADSEVTMQVLTGQRWETKKSCGLEEWMWQNGEITWEISANNTPAIATPLYSHFKKVTKQCETFMAGASQMLENDDAGEETEKIVQATSLCGDMLAAKEDIERAMIIMGKDPEAVANGTPQLADDSSSSSKGKGKESIGETTGKGRNPDVDMDRTYRLRCEQLAFKSVEIPNIHLPGYYHYAQMVTQSTNATRIPKNRIHFIKEMAVMATSLPPGIWVRNDETRNDIIKVMIAGPEGTPYSDGLFEFDCFIPLEYPHKPPLMNLRTTGRGQVRFNPNLYSNGKVCLSLLGTWPGSPEEMWNPKSSTLLQVLVSIQSMILIDLPYFNEPGFGKATENYAPSREYNKNISLQTTRWAIVEWLKDEHKDGIWRDVIASHFTIRESRIRKRYVFFPSRLPVHQRKPFFLPPSILAWSRSNPQFFNYVFTPHNGIVGLGMNIGPNNSNLSMDMVMAMDGGFGGAQSWGRARWSNPPPVAKGLDLCVVFEGGMKVVKGWAAEEAVEAEQEDEE</sequence>
<organism evidence="5 6">
    <name type="scientific">Cristinia sonorae</name>
    <dbReference type="NCBI Taxonomy" id="1940300"/>
    <lineage>
        <taxon>Eukaryota</taxon>
        <taxon>Fungi</taxon>
        <taxon>Dikarya</taxon>
        <taxon>Basidiomycota</taxon>
        <taxon>Agaricomycotina</taxon>
        <taxon>Agaricomycetes</taxon>
        <taxon>Agaricomycetidae</taxon>
        <taxon>Agaricales</taxon>
        <taxon>Pleurotineae</taxon>
        <taxon>Stephanosporaceae</taxon>
        <taxon>Cristinia</taxon>
    </lineage>
</organism>
<keyword evidence="1" id="KW-0808">Transferase</keyword>
<evidence type="ECO:0000256" key="1">
    <source>
        <dbReference type="ARBA" id="ARBA00022679"/>
    </source>
</evidence>
<feature type="region of interest" description="Disordered" evidence="3">
    <location>
        <begin position="58"/>
        <end position="79"/>
    </location>
</feature>
<evidence type="ECO:0000256" key="2">
    <source>
        <dbReference type="ARBA" id="ARBA00022786"/>
    </source>
</evidence>
<dbReference type="CDD" id="cd23810">
    <property type="entry name" value="UBCc_BIRC6"/>
    <property type="match status" value="1"/>
</dbReference>
<evidence type="ECO:0000256" key="3">
    <source>
        <dbReference type="SAM" id="MobiDB-lite"/>
    </source>
</evidence>
<keyword evidence="6" id="KW-1185">Reference proteome</keyword>
<dbReference type="Proteomes" id="UP000813824">
    <property type="component" value="Unassembled WGS sequence"/>
</dbReference>
<comment type="caution">
    <text evidence="5">The sequence shown here is derived from an EMBL/GenBank/DDBJ whole genome shotgun (WGS) entry which is preliminary data.</text>
</comment>
<feature type="compositionally biased region" description="Acidic residues" evidence="3">
    <location>
        <begin position="104"/>
        <end position="118"/>
    </location>
</feature>
<accession>A0A8K0XMY6</accession>
<evidence type="ECO:0000313" key="5">
    <source>
        <dbReference type="EMBL" id="KAH8094716.1"/>
    </source>
</evidence>
<feature type="region of interest" description="Disordered" evidence="3">
    <location>
        <begin position="556"/>
        <end position="591"/>
    </location>
</feature>
<evidence type="ECO:0000259" key="4">
    <source>
        <dbReference type="PROSITE" id="PS50127"/>
    </source>
</evidence>
<protein>
    <recommendedName>
        <fullName evidence="4">UBC core domain-containing protein</fullName>
    </recommendedName>
</protein>
<dbReference type="PROSITE" id="PS50127">
    <property type="entry name" value="UBC_2"/>
    <property type="match status" value="1"/>
</dbReference>
<feature type="compositionally biased region" description="Basic and acidic residues" evidence="3">
    <location>
        <begin position="13"/>
        <end position="30"/>
    </location>
</feature>
<dbReference type="SMART" id="SM00212">
    <property type="entry name" value="UBCc"/>
    <property type="match status" value="1"/>
</dbReference>
<feature type="region of interest" description="Disordered" evidence="3">
    <location>
        <begin position="104"/>
        <end position="155"/>
    </location>
</feature>
<keyword evidence="2" id="KW-0833">Ubl conjugation pathway</keyword>